<evidence type="ECO:0000256" key="6">
    <source>
        <dbReference type="PROSITE-ProRule" id="PRU00339"/>
    </source>
</evidence>
<dbReference type="InterPro" id="IPR012944">
    <property type="entry name" value="SusD_RagB_dom"/>
</dbReference>
<dbReference type="SUPFAM" id="SSF48452">
    <property type="entry name" value="TPR-like"/>
    <property type="match status" value="1"/>
</dbReference>
<evidence type="ECO:0000256" key="2">
    <source>
        <dbReference type="ARBA" id="ARBA00006275"/>
    </source>
</evidence>
<name>A0A917HXL5_9SPHI</name>
<comment type="caution">
    <text evidence="9">The sequence shown here is derived from an EMBL/GenBank/DDBJ whole genome shotgun (WGS) entry which is preliminary data.</text>
</comment>
<keyword evidence="3" id="KW-0732">Signal</keyword>
<evidence type="ECO:0000259" key="8">
    <source>
        <dbReference type="Pfam" id="PF14322"/>
    </source>
</evidence>
<dbReference type="InterPro" id="IPR019734">
    <property type="entry name" value="TPR_rpt"/>
</dbReference>
<keyword evidence="10" id="KW-1185">Reference proteome</keyword>
<comment type="similarity">
    <text evidence="2">Belongs to the SusD family.</text>
</comment>
<evidence type="ECO:0000259" key="7">
    <source>
        <dbReference type="Pfam" id="PF07980"/>
    </source>
</evidence>
<keyword evidence="4" id="KW-0472">Membrane</keyword>
<dbReference type="Pfam" id="PF07980">
    <property type="entry name" value="SusD_RagB"/>
    <property type="match status" value="1"/>
</dbReference>
<feature type="repeat" description="TPR" evidence="6">
    <location>
        <begin position="206"/>
        <end position="239"/>
    </location>
</feature>
<dbReference type="SMART" id="SM00028">
    <property type="entry name" value="TPR"/>
    <property type="match status" value="2"/>
</dbReference>
<reference evidence="9" key="1">
    <citation type="journal article" date="2014" name="Int. J. Syst. Evol. Microbiol.">
        <title>Complete genome sequence of Corynebacterium casei LMG S-19264T (=DSM 44701T), isolated from a smear-ripened cheese.</title>
        <authorList>
            <consortium name="US DOE Joint Genome Institute (JGI-PGF)"/>
            <person name="Walter F."/>
            <person name="Albersmeier A."/>
            <person name="Kalinowski J."/>
            <person name="Ruckert C."/>
        </authorList>
    </citation>
    <scope>NUCLEOTIDE SEQUENCE</scope>
    <source>
        <strain evidence="9">CGMCC 1.12195</strain>
    </source>
</reference>
<dbReference type="GO" id="GO:0009279">
    <property type="term" value="C:cell outer membrane"/>
    <property type="evidence" value="ECO:0007669"/>
    <property type="project" value="UniProtKB-SubCell"/>
</dbReference>
<reference evidence="9" key="2">
    <citation type="submission" date="2020-09" db="EMBL/GenBank/DDBJ databases">
        <authorList>
            <person name="Sun Q."/>
            <person name="Zhou Y."/>
        </authorList>
    </citation>
    <scope>NUCLEOTIDE SEQUENCE</scope>
    <source>
        <strain evidence="9">CGMCC 1.12195</strain>
    </source>
</reference>
<evidence type="ECO:0000256" key="4">
    <source>
        <dbReference type="ARBA" id="ARBA00023136"/>
    </source>
</evidence>
<evidence type="ECO:0000256" key="3">
    <source>
        <dbReference type="ARBA" id="ARBA00022729"/>
    </source>
</evidence>
<evidence type="ECO:0000313" key="10">
    <source>
        <dbReference type="Proteomes" id="UP000660862"/>
    </source>
</evidence>
<feature type="domain" description="SusD-like N-terminal" evidence="8">
    <location>
        <begin position="14"/>
        <end position="217"/>
    </location>
</feature>
<evidence type="ECO:0000256" key="5">
    <source>
        <dbReference type="ARBA" id="ARBA00023237"/>
    </source>
</evidence>
<comment type="subcellular location">
    <subcellularLocation>
        <location evidence="1">Cell outer membrane</location>
    </subcellularLocation>
</comment>
<gene>
    <name evidence="9" type="ORF">GCM10007415_31430</name>
</gene>
<dbReference type="AlphaFoldDB" id="A0A917HXL5"/>
<dbReference type="Gene3D" id="1.25.40.390">
    <property type="match status" value="1"/>
</dbReference>
<accession>A0A917HXL5</accession>
<organism evidence="9 10">
    <name type="scientific">Parapedobacter pyrenivorans</name>
    <dbReference type="NCBI Taxonomy" id="1305674"/>
    <lineage>
        <taxon>Bacteria</taxon>
        <taxon>Pseudomonadati</taxon>
        <taxon>Bacteroidota</taxon>
        <taxon>Sphingobacteriia</taxon>
        <taxon>Sphingobacteriales</taxon>
        <taxon>Sphingobacteriaceae</taxon>
        <taxon>Parapedobacter</taxon>
    </lineage>
</organism>
<protein>
    <submittedName>
        <fullName evidence="9">Membrane protein</fullName>
    </submittedName>
</protein>
<dbReference type="Pfam" id="PF14322">
    <property type="entry name" value="SusD-like_3"/>
    <property type="match status" value="1"/>
</dbReference>
<keyword evidence="5" id="KW-0998">Cell outer membrane</keyword>
<sequence>MAVAVLLLTACMKDFLDIKRDKTQVIPVTLEDYRSVFENQAMNYNYPVIGEIGSDDYYITAQQWNALSDPVQRNAYIWADDIYQGGTGMDWNRSYERVLYANFVLEGVSEIAETPANKALRDEVIGAAHFFRGMNFFLLAQLFCRQYEPTTAAGDLGIPLRTTSNINVQYKRASLADTYGQIIDDLEIAARLLPPVMSLNTRPYKAAAMGMLANVYLQMGDYPAALGYADNALSLASDIIDYSEIDASLNLPFPQYGRENKEIVFFTMMNNASILANARLTVDSVLYNSYDMHDLRKQVFFFDNVGRITFKGHYSGSNTFFFTGLTSPEFLLVRAECNARLGNIAASVEDLNRLLSKRFEPQLFEPVSEDITQSELIRLVLSERRKELIYRGRRWHDLKRFGNDPTLEESLVRVLDGTAYTLPLASPRWVWPLPPDVVNLGGLTQNDR</sequence>
<keyword evidence="6" id="KW-0802">TPR repeat</keyword>
<evidence type="ECO:0000313" key="9">
    <source>
        <dbReference type="EMBL" id="GGG94092.1"/>
    </source>
</evidence>
<evidence type="ECO:0000256" key="1">
    <source>
        <dbReference type="ARBA" id="ARBA00004442"/>
    </source>
</evidence>
<proteinExistence type="inferred from homology"/>
<dbReference type="PROSITE" id="PS50005">
    <property type="entry name" value="TPR"/>
    <property type="match status" value="1"/>
</dbReference>
<dbReference type="EMBL" id="BMER01000003">
    <property type="protein sequence ID" value="GGG94092.1"/>
    <property type="molecule type" value="Genomic_DNA"/>
</dbReference>
<dbReference type="Proteomes" id="UP000660862">
    <property type="component" value="Unassembled WGS sequence"/>
</dbReference>
<dbReference type="InterPro" id="IPR033985">
    <property type="entry name" value="SusD-like_N"/>
</dbReference>
<feature type="domain" description="RagB/SusD" evidence="7">
    <location>
        <begin position="329"/>
        <end position="403"/>
    </location>
</feature>
<dbReference type="InterPro" id="IPR011990">
    <property type="entry name" value="TPR-like_helical_dom_sf"/>
</dbReference>